<dbReference type="GO" id="GO:0043937">
    <property type="term" value="P:regulation of sporulation"/>
    <property type="evidence" value="ECO:0007669"/>
    <property type="project" value="InterPro"/>
</dbReference>
<name>E6LKV8_9FIRM</name>
<dbReference type="NCBIfam" id="TIGR00647">
    <property type="entry name" value="DNA_bind_WhiA"/>
    <property type="match status" value="1"/>
</dbReference>
<dbReference type="Proteomes" id="UP000003434">
    <property type="component" value="Unassembled WGS sequence"/>
</dbReference>
<evidence type="ECO:0000256" key="1">
    <source>
        <dbReference type="ARBA" id="ARBA00022618"/>
    </source>
</evidence>
<comment type="caution">
    <text evidence="8">The sequence shown here is derived from an EMBL/GenBank/DDBJ whole genome shotgun (WGS) entry which is preliminary data.</text>
</comment>
<dbReference type="PANTHER" id="PTHR37307">
    <property type="entry name" value="CELL DIVISION PROTEIN WHIA-RELATED"/>
    <property type="match status" value="1"/>
</dbReference>
<dbReference type="Pfam" id="PF14527">
    <property type="entry name" value="LAGLIDADG_WhiA"/>
    <property type="match status" value="1"/>
</dbReference>
<keyword evidence="2 4" id="KW-0238">DNA-binding</keyword>
<dbReference type="InterPro" id="IPR003802">
    <property type="entry name" value="Sporulation_regulator_WhiA"/>
</dbReference>
<evidence type="ECO:0000313" key="8">
    <source>
        <dbReference type="EMBL" id="EFU77504.1"/>
    </source>
</evidence>
<evidence type="ECO:0000256" key="3">
    <source>
        <dbReference type="ARBA" id="ARBA00023306"/>
    </source>
</evidence>
<keyword evidence="3 4" id="KW-0131">Cell cycle</keyword>
<comment type="function">
    <text evidence="4">Involved in cell division and chromosome segregation.</text>
</comment>
<evidence type="ECO:0000256" key="2">
    <source>
        <dbReference type="ARBA" id="ARBA00023125"/>
    </source>
</evidence>
<dbReference type="HAMAP" id="MF_01420">
    <property type="entry name" value="HTH_type_WhiA"/>
    <property type="match status" value="1"/>
</dbReference>
<dbReference type="InterPro" id="IPR018478">
    <property type="entry name" value="Sporu_reg_WhiA_N_dom"/>
</dbReference>
<dbReference type="InterPro" id="IPR023054">
    <property type="entry name" value="Sporulation_regulator_WhiA_C"/>
</dbReference>
<sequence length="320" mass="35754">MTFSCEVKNELIRAVPNVRHCKLAEILAIVYFIGTISLSKTDELSLKICTEHSGLARKYFTLVKKTFNINTDVVISNSTLVRHKHLYSVSIIDDAGTKEVLKAVKLLKNQELVDSLSLGSNSVLINSCCKKVFFRGAFLSAGSITDPEKGYHLEIVCSTLEDALFMKELMEDLLLFPKVTARKNSYVVYIKESDRISLALGLMEAPTSLMKFENIRILKGMRNDVNRKVNCETANINKTVSAALSQLEDIQLIKDMMGLDKLTSNLEAVADARLRNPDASLVELGKMIEPQLTKSGVNHRLRKLSSIADSLREQVRREDG</sequence>
<dbReference type="EMBL" id="AEPW01000014">
    <property type="protein sequence ID" value="EFU77504.1"/>
    <property type="molecule type" value="Genomic_DNA"/>
</dbReference>
<dbReference type="HOGENOM" id="CLU_053282_0_0_9"/>
<dbReference type="InterPro" id="IPR027434">
    <property type="entry name" value="Homing_endonucl"/>
</dbReference>
<proteinExistence type="inferred from homology"/>
<dbReference type="RefSeq" id="WP_008750363.1">
    <property type="nucleotide sequence ID" value="NZ_GL622296.1"/>
</dbReference>
<evidence type="ECO:0000313" key="9">
    <source>
        <dbReference type="Proteomes" id="UP000003434"/>
    </source>
</evidence>
<evidence type="ECO:0000259" key="6">
    <source>
        <dbReference type="Pfam" id="PF10298"/>
    </source>
</evidence>
<dbReference type="GO" id="GO:0003677">
    <property type="term" value="F:DNA binding"/>
    <property type="evidence" value="ECO:0007669"/>
    <property type="project" value="UniProtKB-UniRule"/>
</dbReference>
<keyword evidence="1 4" id="KW-0132">Cell division</keyword>
<gene>
    <name evidence="4" type="primary">whiA</name>
    <name evidence="8" type="ORF">HMPREF0381_0593</name>
</gene>
<dbReference type="Pfam" id="PF10298">
    <property type="entry name" value="WhiA_N"/>
    <property type="match status" value="1"/>
</dbReference>
<reference evidence="8 9" key="1">
    <citation type="submission" date="2010-12" db="EMBL/GenBank/DDBJ databases">
        <authorList>
            <person name="Muzny D."/>
            <person name="Qin X."/>
            <person name="Deng J."/>
            <person name="Jiang H."/>
            <person name="Liu Y."/>
            <person name="Qu J."/>
            <person name="Song X.-Z."/>
            <person name="Zhang L."/>
            <person name="Thornton R."/>
            <person name="Coyle M."/>
            <person name="Francisco L."/>
            <person name="Jackson L."/>
            <person name="Javaid M."/>
            <person name="Korchina V."/>
            <person name="Kovar C."/>
            <person name="Mata R."/>
            <person name="Mathew T."/>
            <person name="Ngo R."/>
            <person name="Nguyen L."/>
            <person name="Nguyen N."/>
            <person name="Okwuonu G."/>
            <person name="Ongeri F."/>
            <person name="Pham C."/>
            <person name="Simmons D."/>
            <person name="Wilczek-Boney K."/>
            <person name="Hale W."/>
            <person name="Jakkamsetti A."/>
            <person name="Pham P."/>
            <person name="Ruth R."/>
            <person name="San Lucas F."/>
            <person name="Warren J."/>
            <person name="Zhang J."/>
            <person name="Zhao Z."/>
            <person name="Zhou C."/>
            <person name="Zhu D."/>
            <person name="Lee S."/>
            <person name="Bess C."/>
            <person name="Blankenburg K."/>
            <person name="Forbes L."/>
            <person name="Fu Q."/>
            <person name="Gubbala S."/>
            <person name="Hirani K."/>
            <person name="Jayaseelan J.C."/>
            <person name="Lara F."/>
            <person name="Munidasa M."/>
            <person name="Palculict T."/>
            <person name="Patil S."/>
            <person name="Pu L.-L."/>
            <person name="Saada N."/>
            <person name="Tang L."/>
            <person name="Weissenberger G."/>
            <person name="Zhu Y."/>
            <person name="Hemphill L."/>
            <person name="Shang Y."/>
            <person name="Youmans B."/>
            <person name="Ayvaz T."/>
            <person name="Ross M."/>
            <person name="Santibanez J."/>
            <person name="Aqrawi P."/>
            <person name="Gross S."/>
            <person name="Joshi V."/>
            <person name="Fowler G."/>
            <person name="Nazareth L."/>
            <person name="Reid J."/>
            <person name="Worley K."/>
            <person name="Petrosino J."/>
            <person name="Highlander S."/>
            <person name="Gibbs R."/>
        </authorList>
    </citation>
    <scope>NUCLEOTIDE SEQUENCE [LARGE SCALE GENOMIC DNA]</scope>
    <source>
        <strain evidence="8 9">DSM 3986</strain>
    </source>
</reference>
<dbReference type="PANTHER" id="PTHR37307:SF1">
    <property type="entry name" value="CELL DIVISION PROTEIN WHIA-RELATED"/>
    <property type="match status" value="1"/>
</dbReference>
<dbReference type="GO" id="GO:0051301">
    <property type="term" value="P:cell division"/>
    <property type="evidence" value="ECO:0007669"/>
    <property type="project" value="UniProtKB-UniRule"/>
</dbReference>
<evidence type="ECO:0000256" key="4">
    <source>
        <dbReference type="HAMAP-Rule" id="MF_01420"/>
    </source>
</evidence>
<feature type="domain" description="Sporulation transcription regulator WhiA N-terminal" evidence="6">
    <location>
        <begin position="19"/>
        <end position="107"/>
    </location>
</feature>
<dbReference type="Gene3D" id="3.10.28.10">
    <property type="entry name" value="Homing endonucleases"/>
    <property type="match status" value="1"/>
</dbReference>
<evidence type="ECO:0000259" key="7">
    <source>
        <dbReference type="Pfam" id="PF14527"/>
    </source>
</evidence>
<feature type="domain" description="WhiA LAGLIDADG-like" evidence="7">
    <location>
        <begin position="131"/>
        <end position="222"/>
    </location>
</feature>
<organism evidence="8 9">
    <name type="scientific">Lachnoanaerobaculum saburreum DSM 3986</name>
    <dbReference type="NCBI Taxonomy" id="887325"/>
    <lineage>
        <taxon>Bacteria</taxon>
        <taxon>Bacillati</taxon>
        <taxon>Bacillota</taxon>
        <taxon>Clostridia</taxon>
        <taxon>Lachnospirales</taxon>
        <taxon>Lachnospiraceae</taxon>
        <taxon>Lachnoanaerobaculum</taxon>
    </lineage>
</organism>
<dbReference type="SUPFAM" id="SSF55608">
    <property type="entry name" value="Homing endonucleases"/>
    <property type="match status" value="1"/>
</dbReference>
<dbReference type="AlphaFoldDB" id="E6LKV8"/>
<evidence type="ECO:0000259" key="5">
    <source>
        <dbReference type="Pfam" id="PF02650"/>
    </source>
</evidence>
<protein>
    <recommendedName>
        <fullName evidence="4">Probable cell division protein WhiA</fullName>
    </recommendedName>
</protein>
<dbReference type="eggNOG" id="COG1481">
    <property type="taxonomic scope" value="Bacteria"/>
</dbReference>
<accession>E6LKV8</accession>
<comment type="similarity">
    <text evidence="4">Belongs to the WhiA family.</text>
</comment>
<dbReference type="Pfam" id="PF02650">
    <property type="entry name" value="HTH_WhiA"/>
    <property type="match status" value="1"/>
</dbReference>
<dbReference type="InterPro" id="IPR039518">
    <property type="entry name" value="WhiA_LAGLIDADG_dom"/>
</dbReference>
<feature type="domain" description="Sporulation regulator WhiA C-terminal" evidence="5">
    <location>
        <begin position="225"/>
        <end position="308"/>
    </location>
</feature>